<keyword evidence="3" id="KW-1185">Reference proteome</keyword>
<dbReference type="InterPro" id="IPR050789">
    <property type="entry name" value="Diverse_Enzym_Activities"/>
</dbReference>
<dbReference type="InterPro" id="IPR001466">
    <property type="entry name" value="Beta-lactam-related"/>
</dbReference>
<organism evidence="2 3">
    <name type="scientific">Cupriavidus basilensis</name>
    <dbReference type="NCBI Taxonomy" id="68895"/>
    <lineage>
        <taxon>Bacteria</taxon>
        <taxon>Pseudomonadati</taxon>
        <taxon>Pseudomonadota</taxon>
        <taxon>Betaproteobacteria</taxon>
        <taxon>Burkholderiales</taxon>
        <taxon>Burkholderiaceae</taxon>
        <taxon>Cupriavidus</taxon>
    </lineage>
</organism>
<dbReference type="PANTHER" id="PTHR43283">
    <property type="entry name" value="BETA-LACTAMASE-RELATED"/>
    <property type="match status" value="1"/>
</dbReference>
<dbReference type="Pfam" id="PF00144">
    <property type="entry name" value="Beta-lactamase"/>
    <property type="match status" value="1"/>
</dbReference>
<evidence type="ECO:0000313" key="3">
    <source>
        <dbReference type="Proteomes" id="UP000031843"/>
    </source>
</evidence>
<reference evidence="2 3" key="1">
    <citation type="journal article" date="2015" name="Genome Announc.">
        <title>Complete Genome Sequence of Cupriavidus basilensis 4G11, Isolated from the Oak Ridge Field Research Center Site.</title>
        <authorList>
            <person name="Ray J."/>
            <person name="Waters R.J."/>
            <person name="Skerker J.M."/>
            <person name="Kuehl J.V."/>
            <person name="Price M.N."/>
            <person name="Huang J."/>
            <person name="Chakraborty R."/>
            <person name="Arkin A.P."/>
            <person name="Deutschbauer A."/>
        </authorList>
    </citation>
    <scope>NUCLEOTIDE SEQUENCE [LARGE SCALE GENOMIC DNA]</scope>
    <source>
        <strain evidence="2">4G11</strain>
    </source>
</reference>
<dbReference type="AlphaFoldDB" id="A0A0C4YIN6"/>
<dbReference type="RefSeq" id="WP_144409946.1">
    <property type="nucleotide sequence ID" value="NZ_CP010537.1"/>
</dbReference>
<gene>
    <name evidence="2" type="ORF">RR42_s0915</name>
</gene>
<dbReference type="SUPFAM" id="SSF56601">
    <property type="entry name" value="beta-lactamase/transpeptidase-like"/>
    <property type="match status" value="1"/>
</dbReference>
<accession>A0A0C4YIN6</accession>
<evidence type="ECO:0000313" key="2">
    <source>
        <dbReference type="EMBL" id="AJG22505.1"/>
    </source>
</evidence>
<dbReference type="EMBL" id="CP010537">
    <property type="protein sequence ID" value="AJG22505.1"/>
    <property type="molecule type" value="Genomic_DNA"/>
</dbReference>
<evidence type="ECO:0000259" key="1">
    <source>
        <dbReference type="Pfam" id="PF00144"/>
    </source>
</evidence>
<dbReference type="STRING" id="68895.RR42_s0915"/>
<dbReference type="PANTHER" id="PTHR43283:SF3">
    <property type="entry name" value="BETA-LACTAMASE FAMILY PROTEIN (AFU_ORTHOLOGUE AFUA_5G07500)"/>
    <property type="match status" value="1"/>
</dbReference>
<dbReference type="KEGG" id="cbw:RR42_s0915"/>
<sequence>MAQSRSTFLKAAVAPAALPVAGCRSSSDDSAALKANADPVLIRAVASGDTAGVAAAVITRDETLYTAAQGARTLGASAAMDLDTVMRIASMTKPITSAAAMQLVEQGKLSLDGPAAAVIPELGALKVLEGWDTNGAPQLRDAKGQLTLRHLLTHTSGFTYEIWNADLERFYRTQNVPDVLTGQKAALRVPLCFDPGTRWEYGIGIDWVGQLVEAASGMRLSDYFQRNITGPLGMDSTAFKISTAMRTRLAGMHSRGDDGELSVIDLGTVQDPEFESGGAGLYSTANDYLKFMRMILNAGRGNDNQVLKPETVALMSRNAMGALRVSKLPTQLPFFSRDMEFFPGVPKTWGLGFMINESATPTGRSAGSLAWAGLANTYFWIDPTLNIAGLAMMQSLPSVDPRTVDVFYGFEKSVYASLI</sequence>
<dbReference type="Gene3D" id="3.40.710.10">
    <property type="entry name" value="DD-peptidase/beta-lactamase superfamily"/>
    <property type="match status" value="1"/>
</dbReference>
<protein>
    <submittedName>
        <fullName evidence="2">Penicillin-binding protein</fullName>
    </submittedName>
</protein>
<proteinExistence type="predicted"/>
<name>A0A0C4YIN6_9BURK</name>
<feature type="domain" description="Beta-lactamase-related" evidence="1">
    <location>
        <begin position="44"/>
        <end position="404"/>
    </location>
</feature>
<dbReference type="InterPro" id="IPR012338">
    <property type="entry name" value="Beta-lactam/transpept-like"/>
</dbReference>
<dbReference type="Proteomes" id="UP000031843">
    <property type="component" value="Chromosome secondary"/>
</dbReference>
<dbReference type="OrthoDB" id="9801061at2"/>